<gene>
    <name evidence="8" type="ORF">HELGO_WM942</name>
</gene>
<dbReference type="InterPro" id="IPR013766">
    <property type="entry name" value="Thioredoxin_domain"/>
</dbReference>
<feature type="signal peptide" evidence="6">
    <location>
        <begin position="1"/>
        <end position="18"/>
    </location>
</feature>
<dbReference type="PRINTS" id="PR01011">
    <property type="entry name" value="GLUTPROXDASE"/>
</dbReference>
<evidence type="ECO:0000313" key="8">
    <source>
        <dbReference type="EMBL" id="CAA6823542.1"/>
    </source>
</evidence>
<reference evidence="8" key="1">
    <citation type="submission" date="2020-01" db="EMBL/GenBank/DDBJ databases">
        <authorList>
            <person name="Meier V. D."/>
            <person name="Meier V D."/>
        </authorList>
    </citation>
    <scope>NUCLEOTIDE SEQUENCE</scope>
    <source>
        <strain evidence="8">HLG_WM_MAG_01</strain>
    </source>
</reference>
<dbReference type="InterPro" id="IPR029760">
    <property type="entry name" value="GPX_CS"/>
</dbReference>
<proteinExistence type="inferred from homology"/>
<evidence type="ECO:0000259" key="7">
    <source>
        <dbReference type="PROSITE" id="PS51352"/>
    </source>
</evidence>
<evidence type="ECO:0000256" key="4">
    <source>
        <dbReference type="PIRSR" id="PIRSR000303-1"/>
    </source>
</evidence>
<dbReference type="SUPFAM" id="SSF52833">
    <property type="entry name" value="Thioredoxin-like"/>
    <property type="match status" value="1"/>
</dbReference>
<dbReference type="EMBL" id="CACVAS010000117">
    <property type="protein sequence ID" value="CAA6823542.1"/>
    <property type="molecule type" value="Genomic_DNA"/>
</dbReference>
<dbReference type="PANTHER" id="PTHR11592:SF78">
    <property type="entry name" value="GLUTATHIONE PEROXIDASE"/>
    <property type="match status" value="1"/>
</dbReference>
<dbReference type="InterPro" id="IPR036249">
    <property type="entry name" value="Thioredoxin-like_sf"/>
</dbReference>
<dbReference type="GO" id="GO:0034599">
    <property type="term" value="P:cellular response to oxidative stress"/>
    <property type="evidence" value="ECO:0007669"/>
    <property type="project" value="TreeGrafter"/>
</dbReference>
<dbReference type="PROSITE" id="PS00460">
    <property type="entry name" value="GLUTATHIONE_PEROXID_1"/>
    <property type="match status" value="1"/>
</dbReference>
<evidence type="ECO:0000256" key="3">
    <source>
        <dbReference type="ARBA" id="ARBA00023002"/>
    </source>
</evidence>
<feature type="chain" id="PRO_5027938713" description="Glutathione peroxidase" evidence="6">
    <location>
        <begin position="19"/>
        <end position="182"/>
    </location>
</feature>
<dbReference type="AlphaFoldDB" id="A0A6S6TRT9"/>
<accession>A0A6S6TRT9</accession>
<evidence type="ECO:0000256" key="6">
    <source>
        <dbReference type="SAM" id="SignalP"/>
    </source>
</evidence>
<keyword evidence="3 5" id="KW-0560">Oxidoreductase</keyword>
<dbReference type="InterPro" id="IPR000889">
    <property type="entry name" value="Glutathione_peroxidase"/>
</dbReference>
<dbReference type="CDD" id="cd00340">
    <property type="entry name" value="GSH_Peroxidase"/>
    <property type="match status" value="1"/>
</dbReference>
<dbReference type="InterPro" id="IPR029759">
    <property type="entry name" value="GPX_AS"/>
</dbReference>
<keyword evidence="2 5" id="KW-0575">Peroxidase</keyword>
<dbReference type="GO" id="GO:0004601">
    <property type="term" value="F:peroxidase activity"/>
    <property type="evidence" value="ECO:0007669"/>
    <property type="project" value="UniProtKB-KW"/>
</dbReference>
<dbReference type="PIRSF" id="PIRSF000303">
    <property type="entry name" value="Glutathion_perox"/>
    <property type="match status" value="1"/>
</dbReference>
<sequence>MLKILISLLMALSLTTYAKDTTMNTIYDINVKTIDGKETTLEVYKGKVMLIVNVASECGFTSQYDGLEALYKKYKEQGLVVLGFPCNQFGSQEPGTEAEIQNFCRVNFGVTFPMFSKLNVNGDDTHPLYVYLKSEKSGILTSESIKWNFTKFLVNKRGKVVDRFGSFTKPKELEKEIEALLK</sequence>
<name>A0A6S6TRT9_9BACT</name>
<evidence type="ECO:0000256" key="5">
    <source>
        <dbReference type="RuleBase" id="RU000499"/>
    </source>
</evidence>
<keyword evidence="6" id="KW-0732">Signal</keyword>
<dbReference type="Gene3D" id="3.40.30.10">
    <property type="entry name" value="Glutaredoxin"/>
    <property type="match status" value="1"/>
</dbReference>
<evidence type="ECO:0000256" key="2">
    <source>
        <dbReference type="ARBA" id="ARBA00022559"/>
    </source>
</evidence>
<comment type="similarity">
    <text evidence="1 5">Belongs to the glutathione peroxidase family.</text>
</comment>
<dbReference type="PROSITE" id="PS51352">
    <property type="entry name" value="THIOREDOXIN_2"/>
    <property type="match status" value="1"/>
</dbReference>
<protein>
    <recommendedName>
        <fullName evidence="5">Glutathione peroxidase</fullName>
    </recommendedName>
</protein>
<feature type="active site" evidence="4">
    <location>
        <position position="58"/>
    </location>
</feature>
<evidence type="ECO:0000256" key="1">
    <source>
        <dbReference type="ARBA" id="ARBA00006926"/>
    </source>
</evidence>
<dbReference type="Pfam" id="PF00255">
    <property type="entry name" value="GSHPx"/>
    <property type="match status" value="1"/>
</dbReference>
<organism evidence="8">
    <name type="scientific">uncultured Sulfurovum sp</name>
    <dbReference type="NCBI Taxonomy" id="269237"/>
    <lineage>
        <taxon>Bacteria</taxon>
        <taxon>Pseudomonadati</taxon>
        <taxon>Campylobacterota</taxon>
        <taxon>Epsilonproteobacteria</taxon>
        <taxon>Campylobacterales</taxon>
        <taxon>Sulfurovaceae</taxon>
        <taxon>Sulfurovum</taxon>
        <taxon>environmental samples</taxon>
    </lineage>
</organism>
<dbReference type="PANTHER" id="PTHR11592">
    <property type="entry name" value="GLUTATHIONE PEROXIDASE"/>
    <property type="match status" value="1"/>
</dbReference>
<dbReference type="PROSITE" id="PS51355">
    <property type="entry name" value="GLUTATHIONE_PEROXID_3"/>
    <property type="match status" value="1"/>
</dbReference>
<feature type="domain" description="Thioredoxin" evidence="7">
    <location>
        <begin position="12"/>
        <end position="182"/>
    </location>
</feature>
<dbReference type="FunFam" id="3.40.30.10:FF:000010">
    <property type="entry name" value="Glutathione peroxidase"/>
    <property type="match status" value="1"/>
</dbReference>
<dbReference type="PROSITE" id="PS00763">
    <property type="entry name" value="GLUTATHIONE_PEROXID_2"/>
    <property type="match status" value="1"/>
</dbReference>